<feature type="transmembrane region" description="Helical" evidence="2">
    <location>
        <begin position="12"/>
        <end position="35"/>
    </location>
</feature>
<comment type="caution">
    <text evidence="4">The sequence shown here is derived from an EMBL/GenBank/DDBJ whole genome shotgun (WGS) entry which is preliminary data.</text>
</comment>
<dbReference type="InterPro" id="IPR011836">
    <property type="entry name" value="YhdP"/>
</dbReference>
<evidence type="ECO:0000313" key="4">
    <source>
        <dbReference type="EMBL" id="MCM2678599.1"/>
    </source>
</evidence>
<name>A0AA41W4N9_9GAMM</name>
<protein>
    <submittedName>
        <fullName evidence="4">TIGR02099 family protein</fullName>
    </submittedName>
</protein>
<feature type="compositionally biased region" description="Basic and acidic residues" evidence="1">
    <location>
        <begin position="968"/>
        <end position="982"/>
    </location>
</feature>
<dbReference type="NCBIfam" id="TIGR02099">
    <property type="entry name" value="YhdP family protein"/>
    <property type="match status" value="1"/>
</dbReference>
<feature type="domain" description="YhdP central" evidence="3">
    <location>
        <begin position="9"/>
        <end position="1266"/>
    </location>
</feature>
<dbReference type="PANTHER" id="PTHR38690:SF1">
    <property type="entry name" value="PROTEASE"/>
    <property type="match status" value="1"/>
</dbReference>
<evidence type="ECO:0000313" key="5">
    <source>
        <dbReference type="Proteomes" id="UP001165393"/>
    </source>
</evidence>
<evidence type="ECO:0000259" key="3">
    <source>
        <dbReference type="Pfam" id="PF13116"/>
    </source>
</evidence>
<feature type="compositionally biased region" description="Low complexity" evidence="1">
    <location>
        <begin position="1323"/>
        <end position="1337"/>
    </location>
</feature>
<keyword evidence="5" id="KW-1185">Reference proteome</keyword>
<organism evidence="4 5">
    <name type="scientific">Echinimonas agarilytica</name>
    <dbReference type="NCBI Taxonomy" id="1215918"/>
    <lineage>
        <taxon>Bacteria</taxon>
        <taxon>Pseudomonadati</taxon>
        <taxon>Pseudomonadota</taxon>
        <taxon>Gammaproteobacteria</taxon>
        <taxon>Alteromonadales</taxon>
        <taxon>Echinimonadaceae</taxon>
        <taxon>Echinimonas</taxon>
    </lineage>
</organism>
<dbReference type="Proteomes" id="UP001165393">
    <property type="component" value="Unassembled WGS sequence"/>
</dbReference>
<evidence type="ECO:0000256" key="1">
    <source>
        <dbReference type="SAM" id="MobiDB-lite"/>
    </source>
</evidence>
<feature type="compositionally biased region" description="Polar residues" evidence="1">
    <location>
        <begin position="1286"/>
        <end position="1298"/>
    </location>
</feature>
<feature type="compositionally biased region" description="Polar residues" evidence="1">
    <location>
        <begin position="1307"/>
        <end position="1322"/>
    </location>
</feature>
<keyword evidence="2" id="KW-0472">Membrane</keyword>
<reference evidence="4 5" key="1">
    <citation type="journal article" date="2013" name="Antonie Van Leeuwenhoek">
        <title>Echinimonas agarilytica gen. nov., sp. nov., a new gammaproteobacterium isolated from the sea urchin Strongylocentrotus intermedius.</title>
        <authorList>
            <person name="Nedashkovskaya O.I."/>
            <person name="Stenkova A.M."/>
            <person name="Zhukova N.V."/>
            <person name="Van Trappen S."/>
            <person name="Lee J.S."/>
            <person name="Kim S.B."/>
        </authorList>
    </citation>
    <scope>NUCLEOTIDE SEQUENCE [LARGE SCALE GENOMIC DNA]</scope>
    <source>
        <strain evidence="4 5">KMM 6351</strain>
    </source>
</reference>
<proteinExistence type="predicted"/>
<dbReference type="PANTHER" id="PTHR38690">
    <property type="entry name" value="PROTEASE-RELATED"/>
    <property type="match status" value="1"/>
</dbReference>
<sequence>MGFWRILRSSLYRLWLVFIVLLIMLALFVSALRVLSPHAEHVKKPIQDWFLANYDFKLRYTDLNVQWKDFGLYLTLNDVDIDPTSGPDQVKHLNSMGFKVDLWSTLVAFNLRFGRIQMQGLELDLAPFEVNEDLPETNSSPWQLLLLELASSRFTEFELYDLTMHLSRDAKQLDSIVVPHLSWRNSGNHHRGEGSAHILGYDQQVVGFVVDIEGHRNSPEDITGRFYGSVENLSAHAFIRQWLNRSVEIVDSKINLETWIDFDWNRVTQGAVQFGENKLNWNRAGEPREVVISSGVVGYAYEHGGWQAWLDGLDASTNGLKWNDFTARFEQQNNVFTAAIERADLKTLLPLVEFSPLTHPVLSELSSVMSGSIDDVRLWFASPDDWRLSADLRHVGWNKTQSLPGVSLLDGQLYANQSEFQFEIDAPAQVIEATGHFYQDIELERLAGRVNGQRLEQGWAIDISQLDIEATDLSARLSGLLRTDEVASPELYLYGELSVAEAGHAWYYFPLKAMGQDLSDYLKSSIQSGVIEGAQVLWHGRLGDFPFANHDGKFQVDVPLRASRFEFDAHWPALEPLDLDLQFENSDLTMVGQTAYLLDAKVENLVAKIPGLREDSVLEIDGTVVANASQVRAVMSQSMLADSVGKTLELMNVQGPVSGPLHLEIPLDHDDVKVSGYAQFDKANLFIPGSTAHQLEDVNGRVYYQQDAISIEDLSGSYQGLPVTLNVSGASNAQTYQVNASVAGQWPVAGVNKLIELELPAIEGSVQWDAGVKVDIDDGGVTTHITVNSDLAALDLALPEPLVKPLGTAWPTTVHLQISPTQILNGQMSINDLIVGDWKVDLNSEQPSDYVWLSLGQEQQGAIRVPGITFDIHQSQFDIAPWIEYVASIKTDSAKSLPFEYGHWQFDKLFIGDWSLNKVDTRVSRIDHGWTAAIQADSTDADLTYLDGQQPMVKLAAAKLLIQSPEKAPAKDETNDSDDPHTEIGSPVELSQTPMITLASIPDLQLDCRLCQVGEHYVDEVRLYSSTDADAGTWTASEAWIKAGTGEIKLSEWQWTVTDDSSTTHLTGVMQAKNFETMMTTMMPNKELPIRQSSADGSFDFTWSGAPYDVTPEQLNGHFKWTLGSGHIAELSDKGARVFSLLSIGSLVRKMRLDFSDVFDKGLFYDRFRGEFKFKDGVVSSDKVQMDGVAGDMTISGSTNLKTMTLDYDVVFHPDLTSSLPLLAGLTINPITGIYVLALHAVMKPVVEVVTQVRFKVSGTTENPIVTEVDRSSREVELQQPAAPPVNSSEAVSMNATPIQAVVNDVSPGTSKPLSQQPEAQTSEPLPSPVLLPEIPVQPAITVGDEDD</sequence>
<gene>
    <name evidence="4" type="ORF">NAF29_02800</name>
</gene>
<keyword evidence="2" id="KW-0812">Transmembrane</keyword>
<dbReference type="EMBL" id="JAMQGP010000001">
    <property type="protein sequence ID" value="MCM2678599.1"/>
    <property type="molecule type" value="Genomic_DNA"/>
</dbReference>
<keyword evidence="2" id="KW-1133">Transmembrane helix</keyword>
<dbReference type="Pfam" id="PF13116">
    <property type="entry name" value="YhdP"/>
    <property type="match status" value="1"/>
</dbReference>
<evidence type="ECO:0000256" key="2">
    <source>
        <dbReference type="SAM" id="Phobius"/>
    </source>
</evidence>
<dbReference type="InterPro" id="IPR025263">
    <property type="entry name" value="YhdP_central"/>
</dbReference>
<feature type="region of interest" description="Disordered" evidence="1">
    <location>
        <begin position="1270"/>
        <end position="1348"/>
    </location>
</feature>
<accession>A0AA41W4N9</accession>
<dbReference type="RefSeq" id="WP_251259962.1">
    <property type="nucleotide sequence ID" value="NZ_JAMQGP010000001.1"/>
</dbReference>
<feature type="region of interest" description="Disordered" evidence="1">
    <location>
        <begin position="966"/>
        <end position="989"/>
    </location>
</feature>